<dbReference type="AlphaFoldDB" id="A0A6C0KUG1"/>
<dbReference type="EMBL" id="MN740975">
    <property type="protein sequence ID" value="QHU20893.1"/>
    <property type="molecule type" value="Genomic_DNA"/>
</dbReference>
<protein>
    <submittedName>
        <fullName evidence="1">Uncharacterized protein</fullName>
    </submittedName>
</protein>
<sequence length="57" mass="6568">MLSYFSIPVVKDDKIVYKRIPVPSSSDDIDKIVKNTDVDFLTNQLDNFFVDTSKNNK</sequence>
<name>A0A6C0KUG1_9ZZZZ</name>
<evidence type="ECO:0000313" key="1">
    <source>
        <dbReference type="EMBL" id="QHU20893.1"/>
    </source>
</evidence>
<accession>A0A6C0KUG1</accession>
<proteinExistence type="predicted"/>
<organism evidence="1">
    <name type="scientific">viral metagenome</name>
    <dbReference type="NCBI Taxonomy" id="1070528"/>
    <lineage>
        <taxon>unclassified sequences</taxon>
        <taxon>metagenomes</taxon>
        <taxon>organismal metagenomes</taxon>
    </lineage>
</organism>
<reference evidence="1" key="1">
    <citation type="journal article" date="2020" name="Nature">
        <title>Giant virus diversity and host interactions through global metagenomics.</title>
        <authorList>
            <person name="Schulz F."/>
            <person name="Roux S."/>
            <person name="Paez-Espino D."/>
            <person name="Jungbluth S."/>
            <person name="Walsh D.A."/>
            <person name="Denef V.J."/>
            <person name="McMahon K.D."/>
            <person name="Konstantinidis K.T."/>
            <person name="Eloe-Fadrosh E.A."/>
            <person name="Kyrpides N.C."/>
            <person name="Woyke T."/>
        </authorList>
    </citation>
    <scope>NUCLEOTIDE SEQUENCE</scope>
    <source>
        <strain evidence="1">GVMAG-S-3300013094-100</strain>
    </source>
</reference>